<evidence type="ECO:0000313" key="2">
    <source>
        <dbReference type="Proteomes" id="UP001501725"/>
    </source>
</evidence>
<dbReference type="Proteomes" id="UP001501725">
    <property type="component" value="Unassembled WGS sequence"/>
</dbReference>
<sequence length="129" mass="14576">MKLWDYFRRKSRNPERMAEPPAGVEPGPGGFEFLLKGDVDLPESQFRDIALPGSPGVTEIEREGWTYYKVGDVECTFSIEEPGIQMTFDAKTTLADARAIAEQVLQRFRSSGRDVELVILDNTKVYRSS</sequence>
<protein>
    <submittedName>
        <fullName evidence="1">Uncharacterized protein</fullName>
    </submittedName>
</protein>
<comment type="caution">
    <text evidence="1">The sequence shown here is derived from an EMBL/GenBank/DDBJ whole genome shotgun (WGS) entry which is preliminary data.</text>
</comment>
<dbReference type="EMBL" id="BAABGY010000026">
    <property type="protein sequence ID" value="GAA4345319.1"/>
    <property type="molecule type" value="Genomic_DNA"/>
</dbReference>
<dbReference type="RefSeq" id="WP_345258530.1">
    <property type="nucleotide sequence ID" value="NZ_BAABGY010000026.1"/>
</dbReference>
<keyword evidence="2" id="KW-1185">Reference proteome</keyword>
<reference evidence="2" key="1">
    <citation type="journal article" date="2019" name="Int. J. Syst. Evol. Microbiol.">
        <title>The Global Catalogue of Microorganisms (GCM) 10K type strain sequencing project: providing services to taxonomists for standard genome sequencing and annotation.</title>
        <authorList>
            <consortium name="The Broad Institute Genomics Platform"/>
            <consortium name="The Broad Institute Genome Sequencing Center for Infectious Disease"/>
            <person name="Wu L."/>
            <person name="Ma J."/>
        </authorList>
    </citation>
    <scope>NUCLEOTIDE SEQUENCE [LARGE SCALE GENOMIC DNA]</scope>
    <source>
        <strain evidence="2">JCM 17919</strain>
    </source>
</reference>
<accession>A0ABP8HVF2</accession>
<proteinExistence type="predicted"/>
<evidence type="ECO:0000313" key="1">
    <source>
        <dbReference type="EMBL" id="GAA4345319.1"/>
    </source>
</evidence>
<gene>
    <name evidence="1" type="ORF">GCM10023184_47140</name>
</gene>
<name>A0ABP8HVF2_9BACT</name>
<organism evidence="1 2">
    <name type="scientific">Flaviaesturariibacter amylovorans</name>
    <dbReference type="NCBI Taxonomy" id="1084520"/>
    <lineage>
        <taxon>Bacteria</taxon>
        <taxon>Pseudomonadati</taxon>
        <taxon>Bacteroidota</taxon>
        <taxon>Chitinophagia</taxon>
        <taxon>Chitinophagales</taxon>
        <taxon>Chitinophagaceae</taxon>
        <taxon>Flaviaestuariibacter</taxon>
    </lineage>
</organism>